<dbReference type="AlphaFoldDB" id="A0A1R2AU72"/>
<dbReference type="Gene3D" id="3.30.450.50">
    <property type="entry name" value="Longin domain"/>
    <property type="match status" value="1"/>
</dbReference>
<reference evidence="1 2" key="1">
    <citation type="submission" date="2016-11" db="EMBL/GenBank/DDBJ databases">
        <title>The macronuclear genome of Stentor coeruleus: a giant cell with tiny introns.</title>
        <authorList>
            <person name="Slabodnick M."/>
            <person name="Ruby J.G."/>
            <person name="Reiff S.B."/>
            <person name="Swart E.C."/>
            <person name="Gosai S."/>
            <person name="Prabakaran S."/>
            <person name="Witkowska E."/>
            <person name="Larue G.E."/>
            <person name="Fisher S."/>
            <person name="Freeman R.M."/>
            <person name="Gunawardena J."/>
            <person name="Chu W."/>
            <person name="Stover N.A."/>
            <person name="Gregory B.D."/>
            <person name="Nowacki M."/>
            <person name="Derisi J."/>
            <person name="Roy S.W."/>
            <person name="Marshall W.F."/>
            <person name="Sood P."/>
        </authorList>
    </citation>
    <scope>NUCLEOTIDE SEQUENCE [LARGE SCALE GENOMIC DNA]</scope>
    <source>
        <strain evidence="1">WM001</strain>
    </source>
</reference>
<gene>
    <name evidence="1" type="ORF">SteCoe_34590</name>
</gene>
<protein>
    <recommendedName>
        <fullName evidence="3">Longin domain-containing protein</fullName>
    </recommendedName>
</protein>
<accession>A0A1R2AU72</accession>
<dbReference type="Proteomes" id="UP000187209">
    <property type="component" value="Unassembled WGS sequence"/>
</dbReference>
<evidence type="ECO:0008006" key="3">
    <source>
        <dbReference type="Google" id="ProtNLM"/>
    </source>
</evidence>
<proteinExistence type="predicted"/>
<dbReference type="InterPro" id="IPR011012">
    <property type="entry name" value="Longin-like_dom_sf"/>
</dbReference>
<evidence type="ECO:0000313" key="2">
    <source>
        <dbReference type="Proteomes" id="UP000187209"/>
    </source>
</evidence>
<name>A0A1R2AU72_9CILI</name>
<dbReference type="EMBL" id="MPUH01001390">
    <property type="protein sequence ID" value="OMJ68074.1"/>
    <property type="molecule type" value="Genomic_DNA"/>
</dbReference>
<comment type="caution">
    <text evidence="1">The sequence shown here is derived from an EMBL/GenBank/DDBJ whole genome shotgun (WGS) entry which is preliminary data.</text>
</comment>
<sequence>METLIKYTAVGSLEGCKIIASYALEESFKDSIKKEVNNLLSNNHKGEWVTKNPSPYGIWFIQSDSIGLAYIVLVKNDYSDRLVVSLLSYLKDLFTNQKPENLKNSSSESYTSIMANDMRKIYEKYNDTNS</sequence>
<dbReference type="SUPFAM" id="SSF64356">
    <property type="entry name" value="SNARE-like"/>
    <property type="match status" value="1"/>
</dbReference>
<evidence type="ECO:0000313" key="1">
    <source>
        <dbReference type="EMBL" id="OMJ68074.1"/>
    </source>
</evidence>
<keyword evidence="2" id="KW-1185">Reference proteome</keyword>
<organism evidence="1 2">
    <name type="scientific">Stentor coeruleus</name>
    <dbReference type="NCBI Taxonomy" id="5963"/>
    <lineage>
        <taxon>Eukaryota</taxon>
        <taxon>Sar</taxon>
        <taxon>Alveolata</taxon>
        <taxon>Ciliophora</taxon>
        <taxon>Postciliodesmatophora</taxon>
        <taxon>Heterotrichea</taxon>
        <taxon>Heterotrichida</taxon>
        <taxon>Stentoridae</taxon>
        <taxon>Stentor</taxon>
    </lineage>
</organism>
<dbReference type="OrthoDB" id="343312at2759"/>